<evidence type="ECO:0000313" key="5">
    <source>
        <dbReference type="Proteomes" id="UP000030747"/>
    </source>
</evidence>
<dbReference type="GO" id="GO:0047429">
    <property type="term" value="F:nucleoside triphosphate diphosphatase activity"/>
    <property type="evidence" value="ECO:0007669"/>
    <property type="project" value="InterPro"/>
</dbReference>
<dbReference type="AlphaFoldDB" id="U6KGH2"/>
<protein>
    <submittedName>
        <fullName evidence="4">Septum formation protein maf, putative</fullName>
    </submittedName>
</protein>
<keyword evidence="2" id="KW-0378">Hydrolase</keyword>
<accession>U6KGH2</accession>
<dbReference type="Pfam" id="PF02545">
    <property type="entry name" value="Maf"/>
    <property type="match status" value="2"/>
</dbReference>
<dbReference type="GeneID" id="25251770"/>
<reference evidence="4" key="1">
    <citation type="submission" date="2013-10" db="EMBL/GenBank/DDBJ databases">
        <title>Genomic analysis of the causative agents of coccidiosis in chickens.</title>
        <authorList>
            <person name="Reid A.J."/>
            <person name="Blake D."/>
            <person name="Billington K."/>
            <person name="Browne H."/>
            <person name="Dunn M."/>
            <person name="Hung S."/>
            <person name="Kawahara F."/>
            <person name="Miranda-Saavedra D."/>
            <person name="Mourier T."/>
            <person name="Nagra H."/>
            <person name="Otto T.D."/>
            <person name="Rawlings N."/>
            <person name="Sanchez A."/>
            <person name="Sanders M."/>
            <person name="Subramaniam C."/>
            <person name="Tay Y."/>
            <person name="Dear P."/>
            <person name="Doerig C."/>
            <person name="Gruber A."/>
            <person name="Parkinson J."/>
            <person name="Shirley M."/>
            <person name="Wan K.L."/>
            <person name="Berriman M."/>
            <person name="Tomley F."/>
            <person name="Pain A."/>
        </authorList>
    </citation>
    <scope>NUCLEOTIDE SEQUENCE [LARGE SCALE GENOMIC DNA]</scope>
    <source>
        <strain evidence="4">Houghton</strain>
    </source>
</reference>
<sequence length="393" mass="41581">MVVQKQPRSLFETLAYLGRDPTASKDQAGSSSSSNNSSSCCSSNNDGSRCSSTGCPCCGQPVVVLASQSPQRSNLLRQHLGLPLTIITSNYEDAAKQQQQQQQQKDDELQAERLLQQLLLPPENSGCTLQQSCHPQQQQQQRQGCSKLKALALRKAHGKAADIAAQLWGTNSSSSSGSSSSSSGCRASSVIVSADTVVDVDGCLMEKPEDAAAAARMLQQLQGRSHWVHTAVCIYTRTAYQQQQQQQQQRGAAGAFVCSTRVTFWPLCSEDIQRGRRSAASSSSRAAAAAPAALTAAHWAAAAPAPPAAAAAAAEQQRQHLQHSLQHTGQQLRRRPQQQQQQQQCVCASGGYGLQGLGCCLVAAVEGCSNCVVGLPVSHLLAALASLHSQGLL</sequence>
<gene>
    <name evidence="4" type="ORF">ETH_00013015</name>
</gene>
<reference evidence="4" key="2">
    <citation type="submission" date="2013-10" db="EMBL/GenBank/DDBJ databases">
        <authorList>
            <person name="Aslett M."/>
        </authorList>
    </citation>
    <scope>NUCLEOTIDE SEQUENCE [LARGE SCALE GENOMIC DNA]</scope>
    <source>
        <strain evidence="4">Houghton</strain>
    </source>
</reference>
<evidence type="ECO:0000256" key="2">
    <source>
        <dbReference type="ARBA" id="ARBA00022801"/>
    </source>
</evidence>
<dbReference type="InterPro" id="IPR003697">
    <property type="entry name" value="Maf-like"/>
</dbReference>
<dbReference type="SUPFAM" id="SSF52972">
    <property type="entry name" value="ITPase-like"/>
    <property type="match status" value="2"/>
</dbReference>
<proteinExistence type="inferred from homology"/>
<dbReference type="InterPro" id="IPR029001">
    <property type="entry name" value="ITPase-like_fam"/>
</dbReference>
<dbReference type="Gene3D" id="3.90.950.10">
    <property type="match status" value="2"/>
</dbReference>
<dbReference type="VEuPathDB" id="ToxoDB:ETH2_0635000"/>
<dbReference type="HAMAP" id="MF_00528">
    <property type="entry name" value="Maf"/>
    <property type="match status" value="1"/>
</dbReference>
<dbReference type="PANTHER" id="PTHR43213">
    <property type="entry name" value="BIFUNCTIONAL DTTP/UTP PYROPHOSPHATASE/METHYLTRANSFERASE PROTEIN-RELATED"/>
    <property type="match status" value="1"/>
</dbReference>
<dbReference type="OrthoDB" id="354571at2759"/>
<comment type="cofactor">
    <cofactor evidence="1">
        <name>a divalent metal cation</name>
        <dbReference type="ChEBI" id="CHEBI:60240"/>
    </cofactor>
</comment>
<dbReference type="VEuPathDB" id="ToxoDB:ETH_00013015"/>
<dbReference type="RefSeq" id="XP_013227983.1">
    <property type="nucleotide sequence ID" value="XM_013372529.1"/>
</dbReference>
<keyword evidence="5" id="KW-1185">Reference proteome</keyword>
<dbReference type="EMBL" id="HG673747">
    <property type="protein sequence ID" value="CDJ37145.1"/>
    <property type="molecule type" value="Genomic_DNA"/>
</dbReference>
<feature type="compositionally biased region" description="Low complexity" evidence="3">
    <location>
        <begin position="322"/>
        <end position="335"/>
    </location>
</feature>
<feature type="region of interest" description="Disordered" evidence="3">
    <location>
        <begin position="313"/>
        <end position="335"/>
    </location>
</feature>
<name>U6KGH2_EIMTE</name>
<evidence type="ECO:0000256" key="1">
    <source>
        <dbReference type="ARBA" id="ARBA00001968"/>
    </source>
</evidence>
<organism evidence="4 5">
    <name type="scientific">Eimeria tenella</name>
    <name type="common">Coccidian parasite</name>
    <dbReference type="NCBI Taxonomy" id="5802"/>
    <lineage>
        <taxon>Eukaryota</taxon>
        <taxon>Sar</taxon>
        <taxon>Alveolata</taxon>
        <taxon>Apicomplexa</taxon>
        <taxon>Conoidasida</taxon>
        <taxon>Coccidia</taxon>
        <taxon>Eucoccidiorida</taxon>
        <taxon>Eimeriorina</taxon>
        <taxon>Eimeriidae</taxon>
        <taxon>Eimeria</taxon>
    </lineage>
</organism>
<evidence type="ECO:0000313" key="4">
    <source>
        <dbReference type="EMBL" id="CDJ37145.1"/>
    </source>
</evidence>
<evidence type="ECO:0000256" key="3">
    <source>
        <dbReference type="SAM" id="MobiDB-lite"/>
    </source>
</evidence>
<dbReference type="PANTHER" id="PTHR43213:SF5">
    <property type="entry name" value="BIFUNCTIONAL DTTP_UTP PYROPHOSPHATASE_METHYLTRANSFERASE PROTEIN-RELATED"/>
    <property type="match status" value="1"/>
</dbReference>
<dbReference type="Proteomes" id="UP000030747">
    <property type="component" value="Unassembled WGS sequence"/>
</dbReference>